<organism evidence="1">
    <name type="scientific">human gut metagenome</name>
    <dbReference type="NCBI Taxonomy" id="408170"/>
    <lineage>
        <taxon>unclassified sequences</taxon>
        <taxon>metagenomes</taxon>
        <taxon>organismal metagenomes</taxon>
    </lineage>
</organism>
<dbReference type="EMBL" id="AJWZ01005292">
    <property type="protein sequence ID" value="EKC62980.1"/>
    <property type="molecule type" value="Genomic_DNA"/>
</dbReference>
<dbReference type="Pfam" id="PF03780">
    <property type="entry name" value="Asp23"/>
    <property type="match status" value="1"/>
</dbReference>
<feature type="non-terminal residue" evidence="1">
    <location>
        <position position="1"/>
    </location>
</feature>
<dbReference type="InterPro" id="IPR005531">
    <property type="entry name" value="Asp23"/>
</dbReference>
<accession>K1T9E1</accession>
<reference evidence="1" key="1">
    <citation type="journal article" date="2013" name="Environ. Microbiol.">
        <title>Microbiota from the distal guts of lean and obese adolescents exhibit partial functional redundancy besides clear differences in community structure.</title>
        <authorList>
            <person name="Ferrer M."/>
            <person name="Ruiz A."/>
            <person name="Lanza F."/>
            <person name="Haange S.B."/>
            <person name="Oberbach A."/>
            <person name="Till H."/>
            <person name="Bargiela R."/>
            <person name="Campoy C."/>
            <person name="Segura M.T."/>
            <person name="Richter M."/>
            <person name="von Bergen M."/>
            <person name="Seifert J."/>
            <person name="Suarez A."/>
        </authorList>
    </citation>
    <scope>NUCLEOTIDE SEQUENCE</scope>
</reference>
<dbReference type="AlphaFoldDB" id="K1T9E1"/>
<proteinExistence type="predicted"/>
<gene>
    <name evidence="1" type="ORF">OBE_07705</name>
</gene>
<evidence type="ECO:0000313" key="1">
    <source>
        <dbReference type="EMBL" id="EKC62980.1"/>
    </source>
</evidence>
<name>K1T9E1_9ZZZZ</name>
<comment type="caution">
    <text evidence="1">The sequence shown here is derived from an EMBL/GenBank/DDBJ whole genome shotgun (WGS) entry which is preliminary data.</text>
</comment>
<sequence length="54" mass="5707">NRAMVLKTSGDLGEVTISNNVISEIAGAVATKCYGVVGMASRNKKRRNCEPPKA</sequence>
<protein>
    <submittedName>
        <fullName evidence="1">Protein containing DUF322</fullName>
    </submittedName>
</protein>